<dbReference type="EMBL" id="JAPEQY010000010">
    <property type="protein sequence ID" value="MFO2478728.1"/>
    <property type="molecule type" value="Genomic_DNA"/>
</dbReference>
<dbReference type="Proteomes" id="UP001637618">
    <property type="component" value="Unassembled WGS sequence"/>
</dbReference>
<proteinExistence type="predicted"/>
<keyword evidence="2" id="KW-1185">Reference proteome</keyword>
<evidence type="ECO:0000313" key="2">
    <source>
        <dbReference type="Proteomes" id="UP001637618"/>
    </source>
</evidence>
<organism evidence="1 2">
    <name type="scientific">Pseudomonas imrae</name>
    <dbReference type="NCBI Taxonomy" id="2992837"/>
    <lineage>
        <taxon>Bacteria</taxon>
        <taxon>Pseudomonadati</taxon>
        <taxon>Pseudomonadota</taxon>
        <taxon>Gammaproteobacteria</taxon>
        <taxon>Pseudomonadales</taxon>
        <taxon>Pseudomonadaceae</taxon>
        <taxon>Pseudomonas</taxon>
    </lineage>
</organism>
<accession>A0ACC7PEF2</accession>
<gene>
    <name evidence="1" type="ORF">OOJ96_15075</name>
</gene>
<comment type="caution">
    <text evidence="1">The sequence shown here is derived from an EMBL/GenBank/DDBJ whole genome shotgun (WGS) entry which is preliminary data.</text>
</comment>
<name>A0ACC7PEF2_9PSED</name>
<reference evidence="1" key="1">
    <citation type="submission" date="2022-11" db="EMBL/GenBank/DDBJ databases">
        <title>Draft genome sequences of strains of Pseudomonas imrae sp. nov.</title>
        <authorList>
            <person name="Salva Serra F."/>
            <person name="Nimje P."/>
            <person name="Moore E.R.B."/>
            <person name="Marathe N.P."/>
        </authorList>
    </citation>
    <scope>NUCLEOTIDE SEQUENCE</scope>
    <source>
        <strain evidence="1">15FMM2</strain>
    </source>
</reference>
<evidence type="ECO:0000313" key="1">
    <source>
        <dbReference type="EMBL" id="MFO2478728.1"/>
    </source>
</evidence>
<sequence>MSQITESTAAIETTTMTYDVVLGLPQQIVTDDGQTTFLCYYPDTTDNKVPKVESLLEALKLEDATLLSDAVKLRCAQIPDTEQPPLMGQCQYLRFPDNSVSQATLTLYGYAQATKNQQGVLTPDTVLSLEGVAVDTSEEPWIVTMAPGRTGLSVSLQQVVRSDSGDALKTVTTTTVWYKDNSARQTRVLVETLTADSTAGTLHAKSETTLKIKNSTFTSILSQQIRSARSGQVLRETQQDELGQPINMVHHTYDARDRLLSSIKSPYDLNRFLQGTAPDGGQPLQTFAWIDDDNGPLIRTIGPDGRCGQVRYDGLQRPIRWELQRTAGTDHAQSNYVCLQEVIYGVDGEVVQQRVYDYLPGGLRLSNNGIRLSDKLGDWFWQAENSATKNEADSQTLTTETLTGTLLKGPQNALEMTQRNHHNGQVTLKQIYKRWDADSKAAVDTGFSTEAFVNARGQRTRVTEILPGNEKARQWDTAYDELGRRSQINAPDGTVVEWAYQGLSSIPTHISVKAQSGETKVLGQRRLHGDGNQGDKISALTVGAAGSTQQYTFDDTGYVRPDNTRVYAIHSDDGNTVAWYEKKTTSPSKSPGRLLGVFSYNTLTRAMHANRPATPDAPQSTITYSSVYPQLLGLYRTDRVIRGFSQTRRSRHSLRGEIADVLHPSGIATRAWTDTQNRRTRVRRGRLEYRYRYGAQGECEQVTVQDMGTGRKQTVDYVYDAFGREAQRTYRLDDKVRSRYVQTWSSIGQLLTKAWYRDGESTATRTETFEYYTTGDGGRDELKAWSVDTVDGYDVLDVNGEPLIDQAYTYDAIGNLLTCTSTFVGGEIETRTYSYENNTQPTWRTKVSVSNASGTVTTTLDYDSNGNLTTNQQKQTLTYTATGQLQSVYAPETAALLASYEYDEEGRLAAQWDEAKQERRILQYSNDQLCGEVWLDAQGQTIRRRALDEEAGLAVHMREGLGASETTAILFIMPDPQHGGGEEFSLNSQGEWQSRSVNFTPWGEAPLAGLNAMKSGMGYNSQCVDPITGSYHPGHGYRVYDPRHQAFYQGDNLSPFGAGGLNDRAYCAGRDPVNWHDPSGHIMMSRRDEAMSLTSLDDMIRDTAPPYHEPAEWWEWALLGVFFALAIIGSIASGGLLAAILLTVGTAAFATGAASLALQQSNPALSQALGWVSLGVSMLDLFAGGIAKIGAAIVSGARAGAQALRVLRTTVKLHCVSKLLKARALKARSWVTQNPRARANVELGGTMKEIAHIQDSTYMFEDTYNKGRRLNIAGHGIEVNPGEFNIFINRQIKPITILGRDIKIPKTPGTLELFGTETVWNAKKLYSELIHRGVDFDQYDTIRLLMCHSSEGPNSFAAQFSKLTRRPVKGFIQPLTAAHEPEEVAEILIEAQKYSLSTQIKNTYAQKRYFTVRKSGYMDSSTKEILMPIYRPQWFPSRPVKVS</sequence>
<protein>
    <submittedName>
        <fullName evidence="1">Uncharacterized protein</fullName>
    </submittedName>
</protein>